<feature type="region of interest" description="Disordered" evidence="1">
    <location>
        <begin position="1"/>
        <end position="29"/>
    </location>
</feature>
<name>A0A7J7MDE6_9MAGN</name>
<proteinExistence type="predicted"/>
<dbReference type="AlphaFoldDB" id="A0A7J7MDE6"/>
<evidence type="ECO:0000313" key="3">
    <source>
        <dbReference type="Proteomes" id="UP000541444"/>
    </source>
</evidence>
<evidence type="ECO:0000256" key="1">
    <source>
        <dbReference type="SAM" id="MobiDB-lite"/>
    </source>
</evidence>
<dbReference type="EMBL" id="JACGCM010001594">
    <property type="protein sequence ID" value="KAF6152949.1"/>
    <property type="molecule type" value="Genomic_DNA"/>
</dbReference>
<sequence length="365" mass="41107">MKSDKEVNEQVDEENQTQEDGAQKVTSNAKNYTSRCTGVGLNKMFTALPEEEKGALRTTFFAPLLLIDPITTMLTLVVEIYDRHLGVRVSPIANELLFVDPEHMTNFRMRRFPKKKNTYGLKEIDSILKQAKLERHHGFRSFYLLRNYIETPVIGAAPTIEQPAVSTPAVGVPAIGSSSHATEIGAVVVRYQFSTPEKTVKRKREEEENLLQQVAPEEGLKVIKDLMVDNDVEVGKEVNLEVILSEYGGDLLEWKKGLKDGEEKAEDGKEQPQVTDEEEVQETMIAKTDIVFFDQEEVVGEAYQASADQTTVVSVEEQTMEVVKTEDEASQVIDVYIKALIQYFDTQYRACKAKEKIVLADVFSC</sequence>
<organism evidence="2 3">
    <name type="scientific">Kingdonia uniflora</name>
    <dbReference type="NCBI Taxonomy" id="39325"/>
    <lineage>
        <taxon>Eukaryota</taxon>
        <taxon>Viridiplantae</taxon>
        <taxon>Streptophyta</taxon>
        <taxon>Embryophyta</taxon>
        <taxon>Tracheophyta</taxon>
        <taxon>Spermatophyta</taxon>
        <taxon>Magnoliopsida</taxon>
        <taxon>Ranunculales</taxon>
        <taxon>Circaeasteraceae</taxon>
        <taxon>Kingdonia</taxon>
    </lineage>
</organism>
<reference evidence="2 3" key="1">
    <citation type="journal article" date="2020" name="IScience">
        <title>Genome Sequencing of the Endangered Kingdonia uniflora (Circaeasteraceae, Ranunculales) Reveals Potential Mechanisms of Evolutionary Specialization.</title>
        <authorList>
            <person name="Sun Y."/>
            <person name="Deng T."/>
            <person name="Zhang A."/>
            <person name="Moore M.J."/>
            <person name="Landis J.B."/>
            <person name="Lin N."/>
            <person name="Zhang H."/>
            <person name="Zhang X."/>
            <person name="Huang J."/>
            <person name="Zhang X."/>
            <person name="Sun H."/>
            <person name="Wang H."/>
        </authorList>
    </citation>
    <scope>NUCLEOTIDE SEQUENCE [LARGE SCALE GENOMIC DNA]</scope>
    <source>
        <strain evidence="2">TB1705</strain>
        <tissue evidence="2">Leaf</tissue>
    </source>
</reference>
<keyword evidence="3" id="KW-1185">Reference proteome</keyword>
<evidence type="ECO:0000313" key="2">
    <source>
        <dbReference type="EMBL" id="KAF6152949.1"/>
    </source>
</evidence>
<comment type="caution">
    <text evidence="2">The sequence shown here is derived from an EMBL/GenBank/DDBJ whole genome shotgun (WGS) entry which is preliminary data.</text>
</comment>
<protein>
    <submittedName>
        <fullName evidence="2">Uncharacterized protein</fullName>
    </submittedName>
</protein>
<accession>A0A7J7MDE6</accession>
<feature type="compositionally biased region" description="Polar residues" evidence="1">
    <location>
        <begin position="18"/>
        <end position="29"/>
    </location>
</feature>
<dbReference type="Proteomes" id="UP000541444">
    <property type="component" value="Unassembled WGS sequence"/>
</dbReference>
<gene>
    <name evidence="2" type="ORF">GIB67_039656</name>
</gene>